<dbReference type="Gene3D" id="1.20.1600.10">
    <property type="entry name" value="Outer membrane efflux proteins (OEP)"/>
    <property type="match status" value="1"/>
</dbReference>
<dbReference type="AlphaFoldDB" id="I7Z9P5"/>
<sequence>MTAGAALGRVTADSRFPDNADFNSSFSGTSNELRLDVNWLLFDFGVRNASVSYEAGLLTAATASLERAVQTVFLETAETYFEAQAAFAALNSATQAEQLAREVFEVVQTKVGAGVGLESDRLQARTAWAQASLDRVSAERRSRAALGVLAVALHFRPNVSLILAPLPSNIVQTAEALPEIEALIGRALNANPGVLAARARLEAARRAERVAQAAGRPRISLVAVGVRSDTPVDRVATRQTIETTSVGVQLSVPIFDGHRRRSRIQQSHAEALDRDAELFSASRQVERDVWDSYVGIRSNWDELAVCRELVDAADASYALALGRYKSGVGTILELMSAQASLASARTQQSDAISREQLMRVRLAAALGVIDSTP</sequence>
<name>I7Z9P5_9GAMM</name>
<dbReference type="InterPro" id="IPR010131">
    <property type="entry name" value="MdtP/NodT-like"/>
</dbReference>
<dbReference type="InterPro" id="IPR003423">
    <property type="entry name" value="OMP_efflux"/>
</dbReference>
<accession>I7Z9P5</accession>
<comment type="caution">
    <text evidence="2">The sequence shown here is derived from an EMBL/GenBank/DDBJ whole genome shotgun (WGS) entry which is preliminary data.</text>
</comment>
<dbReference type="InterPro" id="IPR028351">
    <property type="entry name" value="CyaE"/>
</dbReference>
<evidence type="ECO:0000256" key="1">
    <source>
        <dbReference type="ARBA" id="ARBA00007613"/>
    </source>
</evidence>
<protein>
    <recommendedName>
        <fullName evidence="4">Protein CyaE</fullName>
    </recommendedName>
</protein>
<dbReference type="PANTHER" id="PTHR30203:SF29">
    <property type="entry name" value="PROTEIN CYAE"/>
    <property type="match status" value="1"/>
</dbReference>
<organism evidence="2 3">
    <name type="scientific">Hydrocarboniphaga effusa AP103</name>
    <dbReference type="NCBI Taxonomy" id="1172194"/>
    <lineage>
        <taxon>Bacteria</taxon>
        <taxon>Pseudomonadati</taxon>
        <taxon>Pseudomonadota</taxon>
        <taxon>Gammaproteobacteria</taxon>
        <taxon>Nevskiales</taxon>
        <taxon>Nevskiaceae</taxon>
        <taxon>Hydrocarboniphaga</taxon>
    </lineage>
</organism>
<dbReference type="Pfam" id="PF02321">
    <property type="entry name" value="OEP"/>
    <property type="match status" value="2"/>
</dbReference>
<dbReference type="PIRSF" id="PIRSF001892">
    <property type="entry name" value="CyaE"/>
    <property type="match status" value="1"/>
</dbReference>
<dbReference type="SUPFAM" id="SSF56954">
    <property type="entry name" value="Outer membrane efflux proteins (OEP)"/>
    <property type="match status" value="1"/>
</dbReference>
<dbReference type="GO" id="GO:0015562">
    <property type="term" value="F:efflux transmembrane transporter activity"/>
    <property type="evidence" value="ECO:0007669"/>
    <property type="project" value="InterPro"/>
</dbReference>
<gene>
    <name evidence="2" type="ORF">WQQ_35920</name>
</gene>
<keyword evidence="3" id="KW-1185">Reference proteome</keyword>
<dbReference type="STRING" id="1172194.WQQ_35920"/>
<dbReference type="Proteomes" id="UP000003704">
    <property type="component" value="Unassembled WGS sequence"/>
</dbReference>
<evidence type="ECO:0008006" key="4">
    <source>
        <dbReference type="Google" id="ProtNLM"/>
    </source>
</evidence>
<reference evidence="2 3" key="1">
    <citation type="journal article" date="2012" name="J. Bacteriol.">
        <title>Genome Sequence of n-Alkane-Degrading Hydrocarboniphaga effusa Strain AP103T (ATCC BAA-332T).</title>
        <authorList>
            <person name="Chang H.K."/>
            <person name="Zylstra G.J."/>
            <person name="Chae J.C."/>
        </authorList>
    </citation>
    <scope>NUCLEOTIDE SEQUENCE [LARGE SCALE GENOMIC DNA]</scope>
    <source>
        <strain evidence="2 3">AP103</strain>
    </source>
</reference>
<dbReference type="EMBL" id="AKGD01000003">
    <property type="protein sequence ID" value="EIT68397.1"/>
    <property type="molecule type" value="Genomic_DNA"/>
</dbReference>
<comment type="similarity">
    <text evidence="1">Belongs to the outer membrane factor (OMF) (TC 1.B.17) family.</text>
</comment>
<proteinExistence type="inferred from homology"/>
<dbReference type="PANTHER" id="PTHR30203">
    <property type="entry name" value="OUTER MEMBRANE CATION EFFLUX PROTEIN"/>
    <property type="match status" value="1"/>
</dbReference>
<evidence type="ECO:0000313" key="2">
    <source>
        <dbReference type="EMBL" id="EIT68397.1"/>
    </source>
</evidence>
<evidence type="ECO:0000313" key="3">
    <source>
        <dbReference type="Proteomes" id="UP000003704"/>
    </source>
</evidence>